<comment type="caution">
    <text evidence="1">The sequence shown here is derived from an EMBL/GenBank/DDBJ whole genome shotgun (WGS) entry which is preliminary data.</text>
</comment>
<dbReference type="EMBL" id="BLVP01000008">
    <property type="protein sequence ID" value="GFM36891.1"/>
    <property type="molecule type" value="Genomic_DNA"/>
</dbReference>
<keyword evidence="2" id="KW-1185">Reference proteome</keyword>
<sequence length="253" mass="26645">MQYKYKDGSIGVARTVVYAGIAYPAASLAQQAGETTAAWVIRLAAIGVQPMRVERPDVDINSYDYGAPLETDADGVLVISYPNPIAKTPVWSTATRERMNISAGADVPPGYTTQEPPDSPYAIWGDGAGWLVDVDAAGAAKRREIVSRADAFMSGLTSNYSEHEKLSWSKQEAEARALSADPDAAAPLLSGIAATRGIGLLDLRDRVLANVATYEAVSAAVLGTQQLYEDQLAAAGDDAGAIAAIDPVYVLPD</sequence>
<protein>
    <submittedName>
        <fullName evidence="1">Uncharacterized protein</fullName>
    </submittedName>
</protein>
<dbReference type="RefSeq" id="WP_174409561.1">
    <property type="nucleotide sequence ID" value="NZ_BLVP01000008.1"/>
</dbReference>
<reference evidence="1 2" key="1">
    <citation type="submission" date="2020-05" db="EMBL/GenBank/DDBJ databases">
        <title>Draft genome sequence of Desulfovibrio psychrotolerans JS1T.</title>
        <authorList>
            <person name="Ueno A."/>
            <person name="Tamazawa S."/>
            <person name="Tamamura S."/>
            <person name="Murakami T."/>
            <person name="Kiyama T."/>
            <person name="Inomata H."/>
            <person name="Amano Y."/>
            <person name="Miyakawa K."/>
            <person name="Tamaki H."/>
            <person name="Naganuma T."/>
            <person name="Kaneko K."/>
        </authorList>
    </citation>
    <scope>NUCLEOTIDE SEQUENCE [LARGE SCALE GENOMIC DNA]</scope>
    <source>
        <strain evidence="1 2">JS1</strain>
    </source>
</reference>
<gene>
    <name evidence="1" type="ORF">DSM19430T_15750</name>
</gene>
<accession>A0A7J0BUP2</accession>
<organism evidence="1 2">
    <name type="scientific">Desulfovibrio psychrotolerans</name>
    <dbReference type="NCBI Taxonomy" id="415242"/>
    <lineage>
        <taxon>Bacteria</taxon>
        <taxon>Pseudomonadati</taxon>
        <taxon>Thermodesulfobacteriota</taxon>
        <taxon>Desulfovibrionia</taxon>
        <taxon>Desulfovibrionales</taxon>
        <taxon>Desulfovibrionaceae</taxon>
        <taxon>Desulfovibrio</taxon>
    </lineage>
</organism>
<evidence type="ECO:0000313" key="1">
    <source>
        <dbReference type="EMBL" id="GFM36891.1"/>
    </source>
</evidence>
<name>A0A7J0BUP2_9BACT</name>
<dbReference type="Proteomes" id="UP000503820">
    <property type="component" value="Unassembled WGS sequence"/>
</dbReference>
<evidence type="ECO:0000313" key="2">
    <source>
        <dbReference type="Proteomes" id="UP000503820"/>
    </source>
</evidence>
<dbReference type="AlphaFoldDB" id="A0A7J0BUP2"/>
<proteinExistence type="predicted"/>